<evidence type="ECO:0000256" key="1">
    <source>
        <dbReference type="ARBA" id="ARBA00023015"/>
    </source>
</evidence>
<dbReference type="SMART" id="SM00866">
    <property type="entry name" value="UTRA"/>
    <property type="match status" value="1"/>
</dbReference>
<evidence type="ECO:0000313" key="5">
    <source>
        <dbReference type="EMBL" id="UPT22009.1"/>
    </source>
</evidence>
<dbReference type="InterPro" id="IPR011663">
    <property type="entry name" value="UTRA"/>
</dbReference>
<evidence type="ECO:0000256" key="3">
    <source>
        <dbReference type="ARBA" id="ARBA00023163"/>
    </source>
</evidence>
<gene>
    <name evidence="5" type="ORF">FOF52_14390</name>
</gene>
<dbReference type="Gene3D" id="3.40.1410.10">
    <property type="entry name" value="Chorismate lyase-like"/>
    <property type="match status" value="1"/>
</dbReference>
<dbReference type="InterPro" id="IPR036390">
    <property type="entry name" value="WH_DNA-bd_sf"/>
</dbReference>
<protein>
    <submittedName>
        <fullName evidence="5">GntR family transcriptional regulator</fullName>
    </submittedName>
</protein>
<feature type="domain" description="HTH gntR-type" evidence="4">
    <location>
        <begin position="9"/>
        <end position="77"/>
    </location>
</feature>
<dbReference type="InterPro" id="IPR028978">
    <property type="entry name" value="Chorismate_lyase_/UTRA_dom_sf"/>
</dbReference>
<dbReference type="EMBL" id="CP051627">
    <property type="protein sequence ID" value="UPT22009.1"/>
    <property type="molecule type" value="Genomic_DNA"/>
</dbReference>
<dbReference type="PRINTS" id="PR00035">
    <property type="entry name" value="HTHGNTR"/>
</dbReference>
<proteinExistence type="predicted"/>
<dbReference type="InterPro" id="IPR000524">
    <property type="entry name" value="Tscrpt_reg_HTH_GntR"/>
</dbReference>
<dbReference type="InterPro" id="IPR036388">
    <property type="entry name" value="WH-like_DNA-bd_sf"/>
</dbReference>
<dbReference type="PANTHER" id="PTHR44846">
    <property type="entry name" value="MANNOSYL-D-GLYCERATE TRANSPORT/METABOLISM SYSTEM REPRESSOR MNGR-RELATED"/>
    <property type="match status" value="1"/>
</dbReference>
<accession>A0ABY4L2W5</accession>
<dbReference type="CDD" id="cd07377">
    <property type="entry name" value="WHTH_GntR"/>
    <property type="match status" value="1"/>
</dbReference>
<evidence type="ECO:0000313" key="6">
    <source>
        <dbReference type="Proteomes" id="UP000832041"/>
    </source>
</evidence>
<name>A0ABY4L2W5_THEAE</name>
<dbReference type="Proteomes" id="UP000832041">
    <property type="component" value="Chromosome"/>
</dbReference>
<dbReference type="Pfam" id="PF00392">
    <property type="entry name" value="GntR"/>
    <property type="match status" value="1"/>
</dbReference>
<dbReference type="Gene3D" id="1.10.10.10">
    <property type="entry name" value="Winged helix-like DNA-binding domain superfamily/Winged helix DNA-binding domain"/>
    <property type="match status" value="1"/>
</dbReference>
<keyword evidence="3" id="KW-0804">Transcription</keyword>
<dbReference type="SMART" id="SM00345">
    <property type="entry name" value="HTH_GNTR"/>
    <property type="match status" value="1"/>
</dbReference>
<dbReference type="Pfam" id="PF07702">
    <property type="entry name" value="UTRA"/>
    <property type="match status" value="1"/>
</dbReference>
<keyword evidence="6" id="KW-1185">Reference proteome</keyword>
<evidence type="ECO:0000259" key="4">
    <source>
        <dbReference type="PROSITE" id="PS50949"/>
    </source>
</evidence>
<dbReference type="SUPFAM" id="SSF64288">
    <property type="entry name" value="Chorismate lyase-like"/>
    <property type="match status" value="1"/>
</dbReference>
<dbReference type="PROSITE" id="PS50949">
    <property type="entry name" value="HTH_GNTR"/>
    <property type="match status" value="1"/>
</dbReference>
<evidence type="ECO:0000256" key="2">
    <source>
        <dbReference type="ARBA" id="ARBA00023125"/>
    </source>
</evidence>
<sequence length="245" mass="26613">METTMGGGERKYERVARIIRERIASGVYRPGDALPSEGKLSEEFAVSRPTVINALNVLRDEGLIYTQTGSGSYVRATKPKVAEESARPGLELLEGSEEEQAAELLQAGIVVAPPRVAGLLSLPAPAKAFLRQYVISDDDGPTELVSAWFPLELASGTRFASPEPLGPSIRRHLFERKKIRLDYAVERTIARAATPEEAQVLEIAVGAPVLNIVVTGHDVDGTALQMIDAVLPGDRHELRDVYPLH</sequence>
<dbReference type="RefSeq" id="WP_248590484.1">
    <property type="nucleotide sequence ID" value="NZ_BAABEB010000003.1"/>
</dbReference>
<organism evidence="5 6">
    <name type="scientific">Thermobifida alba</name>
    <name type="common">Thermomonospora alba</name>
    <dbReference type="NCBI Taxonomy" id="53522"/>
    <lineage>
        <taxon>Bacteria</taxon>
        <taxon>Bacillati</taxon>
        <taxon>Actinomycetota</taxon>
        <taxon>Actinomycetes</taxon>
        <taxon>Streptosporangiales</taxon>
        <taxon>Nocardiopsidaceae</taxon>
        <taxon>Thermobifida</taxon>
    </lineage>
</organism>
<keyword evidence="2" id="KW-0238">DNA-binding</keyword>
<dbReference type="InterPro" id="IPR050679">
    <property type="entry name" value="Bact_HTH_transcr_reg"/>
</dbReference>
<dbReference type="SUPFAM" id="SSF46785">
    <property type="entry name" value="Winged helix' DNA-binding domain"/>
    <property type="match status" value="1"/>
</dbReference>
<keyword evidence="1" id="KW-0805">Transcription regulation</keyword>
<dbReference type="PANTHER" id="PTHR44846:SF17">
    <property type="entry name" value="GNTR-FAMILY TRANSCRIPTIONAL REGULATOR"/>
    <property type="match status" value="1"/>
</dbReference>
<reference evidence="5 6" key="1">
    <citation type="submission" date="2020-04" db="EMBL/GenBank/DDBJ databases">
        <title>Thermobifida alba genome sequencing and assembly.</title>
        <authorList>
            <person name="Luzics S."/>
            <person name="Horvath B."/>
            <person name="Nagy I."/>
            <person name="Toth A."/>
            <person name="Nagy I."/>
            <person name="Kukolya J."/>
        </authorList>
    </citation>
    <scope>NUCLEOTIDE SEQUENCE [LARGE SCALE GENOMIC DNA]</scope>
    <source>
        <strain evidence="5 6">DSM 43795</strain>
    </source>
</reference>